<dbReference type="GO" id="GO:0008374">
    <property type="term" value="F:O-acyltransferase activity"/>
    <property type="evidence" value="ECO:0007669"/>
    <property type="project" value="InterPro"/>
</dbReference>
<name>A0A150G4E4_GONPE</name>
<feature type="transmembrane region" description="Helical" evidence="8">
    <location>
        <begin position="149"/>
        <end position="171"/>
    </location>
</feature>
<keyword evidence="6 8" id="KW-1133">Transmembrane helix</keyword>
<feature type="domain" description="Wax synthase" evidence="9">
    <location>
        <begin position="214"/>
        <end position="301"/>
    </location>
</feature>
<gene>
    <name evidence="10" type="ORF">GPECTOR_62g874</name>
</gene>
<dbReference type="EMBL" id="LSYV01000063">
    <property type="protein sequence ID" value="KXZ44759.1"/>
    <property type="molecule type" value="Genomic_DNA"/>
</dbReference>
<evidence type="ECO:0000256" key="8">
    <source>
        <dbReference type="SAM" id="Phobius"/>
    </source>
</evidence>
<evidence type="ECO:0000256" key="4">
    <source>
        <dbReference type="ARBA" id="ARBA00022679"/>
    </source>
</evidence>
<evidence type="ECO:0000256" key="1">
    <source>
        <dbReference type="ARBA" id="ARBA00004141"/>
    </source>
</evidence>
<feature type="transmembrane region" description="Helical" evidence="8">
    <location>
        <begin position="77"/>
        <end position="98"/>
    </location>
</feature>
<protein>
    <recommendedName>
        <fullName evidence="9">Wax synthase domain-containing protein</fullName>
    </recommendedName>
</protein>
<evidence type="ECO:0000256" key="2">
    <source>
        <dbReference type="ARBA" id="ARBA00005179"/>
    </source>
</evidence>
<comment type="subcellular location">
    <subcellularLocation>
        <location evidence="1">Membrane</location>
        <topology evidence="1">Multi-pass membrane protein</topology>
    </subcellularLocation>
</comment>
<dbReference type="InterPro" id="IPR032805">
    <property type="entry name" value="Wax_synthase_dom"/>
</dbReference>
<feature type="transmembrane region" description="Helical" evidence="8">
    <location>
        <begin position="267"/>
        <end position="288"/>
    </location>
</feature>
<keyword evidence="7 8" id="KW-0472">Membrane</keyword>
<feature type="transmembrane region" description="Helical" evidence="8">
    <location>
        <begin position="20"/>
        <end position="39"/>
    </location>
</feature>
<evidence type="ECO:0000256" key="3">
    <source>
        <dbReference type="ARBA" id="ARBA00007282"/>
    </source>
</evidence>
<dbReference type="OrthoDB" id="548170at2759"/>
<dbReference type="PANTHER" id="PTHR31595:SF57">
    <property type="entry name" value="OS04G0481900 PROTEIN"/>
    <property type="match status" value="1"/>
</dbReference>
<keyword evidence="11" id="KW-1185">Reference proteome</keyword>
<proteinExistence type="inferred from homology"/>
<dbReference type="AlphaFoldDB" id="A0A150G4E4"/>
<dbReference type="Pfam" id="PF13813">
    <property type="entry name" value="MBOAT_2"/>
    <property type="match status" value="1"/>
</dbReference>
<dbReference type="PANTHER" id="PTHR31595">
    <property type="entry name" value="LONG-CHAIN-ALCOHOL O-FATTY-ACYLTRANSFERASE 3-RELATED"/>
    <property type="match status" value="1"/>
</dbReference>
<keyword evidence="5 8" id="KW-0812">Transmembrane</keyword>
<dbReference type="InterPro" id="IPR044851">
    <property type="entry name" value="Wax_synthase"/>
</dbReference>
<dbReference type="GO" id="GO:0006629">
    <property type="term" value="P:lipid metabolic process"/>
    <property type="evidence" value="ECO:0007669"/>
    <property type="project" value="InterPro"/>
</dbReference>
<comment type="caution">
    <text evidence="10">The sequence shown here is derived from an EMBL/GenBank/DDBJ whole genome shotgun (WGS) entry which is preliminary data.</text>
</comment>
<reference evidence="11" key="1">
    <citation type="journal article" date="2016" name="Nat. Commun.">
        <title>The Gonium pectorale genome demonstrates co-option of cell cycle regulation during the evolution of multicellularity.</title>
        <authorList>
            <person name="Hanschen E.R."/>
            <person name="Marriage T.N."/>
            <person name="Ferris P.J."/>
            <person name="Hamaji T."/>
            <person name="Toyoda A."/>
            <person name="Fujiyama A."/>
            <person name="Neme R."/>
            <person name="Noguchi H."/>
            <person name="Minakuchi Y."/>
            <person name="Suzuki M."/>
            <person name="Kawai-Toyooka H."/>
            <person name="Smith D.R."/>
            <person name="Sparks H."/>
            <person name="Anderson J."/>
            <person name="Bakaric R."/>
            <person name="Luria V."/>
            <person name="Karger A."/>
            <person name="Kirschner M.W."/>
            <person name="Durand P.M."/>
            <person name="Michod R.E."/>
            <person name="Nozaki H."/>
            <person name="Olson B.J."/>
        </authorList>
    </citation>
    <scope>NUCLEOTIDE SEQUENCE [LARGE SCALE GENOMIC DNA]</scope>
    <source>
        <strain evidence="11">NIES-2863</strain>
    </source>
</reference>
<sequence>MGPVHELQGFLGLLPPLVSKVLLLYAYAALTALWVLAAVRRQRPGWARLSAAAPVVIGNLLIPLVLDHQGELAEPLIITPFAGVFSLAAFKLLAFCIGRGPMVPSWLTPAQFSGVFLLPIVPIQVFTVGPQDAARLHTVKQGRQLLLDSWASTGACGRAVVRVAMLVSWVLAVPGIPVMVRHWLYTLASATFLTGVFDVLAAGAHVALGITSAPTFDKPWLCDSFQDFWARRWNLTTTYMMRVLVYEPIIEGRLLPGPSRSSGAADAATVIAAVFLFSGLWHIAIFWYNTRVFSWRWCAFFAIQIFAANFLLIAVAKPLFFGPADTTGFAARNLAVGQEPLWALVNLAKGTQLRSEERQQPTS</sequence>
<feature type="transmembrane region" description="Helical" evidence="8">
    <location>
        <begin position="46"/>
        <end position="65"/>
    </location>
</feature>
<feature type="transmembrane region" description="Helical" evidence="8">
    <location>
        <begin position="110"/>
        <end position="129"/>
    </location>
</feature>
<keyword evidence="4" id="KW-0808">Transferase</keyword>
<feature type="transmembrane region" description="Helical" evidence="8">
    <location>
        <begin position="294"/>
        <end position="316"/>
    </location>
</feature>
<feature type="transmembrane region" description="Helical" evidence="8">
    <location>
        <begin position="183"/>
        <end position="208"/>
    </location>
</feature>
<dbReference type="Proteomes" id="UP000075714">
    <property type="component" value="Unassembled WGS sequence"/>
</dbReference>
<evidence type="ECO:0000256" key="6">
    <source>
        <dbReference type="ARBA" id="ARBA00022989"/>
    </source>
</evidence>
<evidence type="ECO:0000256" key="5">
    <source>
        <dbReference type="ARBA" id="ARBA00022692"/>
    </source>
</evidence>
<evidence type="ECO:0000313" key="10">
    <source>
        <dbReference type="EMBL" id="KXZ44759.1"/>
    </source>
</evidence>
<comment type="similarity">
    <text evidence="3">Belongs to the wax synthase family.</text>
</comment>
<evidence type="ECO:0000313" key="11">
    <source>
        <dbReference type="Proteomes" id="UP000075714"/>
    </source>
</evidence>
<dbReference type="STRING" id="33097.A0A150G4E4"/>
<dbReference type="GO" id="GO:0016020">
    <property type="term" value="C:membrane"/>
    <property type="evidence" value="ECO:0007669"/>
    <property type="project" value="UniProtKB-SubCell"/>
</dbReference>
<evidence type="ECO:0000259" key="9">
    <source>
        <dbReference type="Pfam" id="PF13813"/>
    </source>
</evidence>
<comment type="pathway">
    <text evidence="2">Secondary metabolite biosynthesis.</text>
</comment>
<evidence type="ECO:0000256" key="7">
    <source>
        <dbReference type="ARBA" id="ARBA00023136"/>
    </source>
</evidence>
<organism evidence="10 11">
    <name type="scientific">Gonium pectorale</name>
    <name type="common">Green alga</name>
    <dbReference type="NCBI Taxonomy" id="33097"/>
    <lineage>
        <taxon>Eukaryota</taxon>
        <taxon>Viridiplantae</taxon>
        <taxon>Chlorophyta</taxon>
        <taxon>core chlorophytes</taxon>
        <taxon>Chlorophyceae</taxon>
        <taxon>CS clade</taxon>
        <taxon>Chlamydomonadales</taxon>
        <taxon>Volvocaceae</taxon>
        <taxon>Gonium</taxon>
    </lineage>
</organism>
<accession>A0A150G4E4</accession>